<name>A0A9D1HY34_9ACTN</name>
<evidence type="ECO:0000313" key="1">
    <source>
        <dbReference type="EMBL" id="HIU24464.1"/>
    </source>
</evidence>
<gene>
    <name evidence="1" type="ORF">IAD17_06035</name>
</gene>
<comment type="caution">
    <text evidence="1">The sequence shown here is derived from an EMBL/GenBank/DDBJ whole genome shotgun (WGS) entry which is preliminary data.</text>
</comment>
<protein>
    <submittedName>
        <fullName evidence="1">DUF192 domain-containing protein</fullName>
    </submittedName>
</protein>
<proteinExistence type="predicted"/>
<dbReference type="InterPro" id="IPR038695">
    <property type="entry name" value="Saro_0823-like_sf"/>
</dbReference>
<reference evidence="1" key="1">
    <citation type="submission" date="2020-10" db="EMBL/GenBank/DDBJ databases">
        <authorList>
            <person name="Gilroy R."/>
        </authorList>
    </citation>
    <scope>NUCLEOTIDE SEQUENCE</scope>
    <source>
        <strain evidence="1">ChiHjej12B11-29160</strain>
    </source>
</reference>
<dbReference type="Gene3D" id="2.60.120.1140">
    <property type="entry name" value="Protein of unknown function DUF192"/>
    <property type="match status" value="1"/>
</dbReference>
<organism evidence="1 2">
    <name type="scientific">Candidatus Coprovicinus avistercoris</name>
    <dbReference type="NCBI Taxonomy" id="2840754"/>
    <lineage>
        <taxon>Bacteria</taxon>
        <taxon>Bacillati</taxon>
        <taxon>Actinomycetota</taxon>
        <taxon>Coriobacteriia</taxon>
        <taxon>Coriobacteriales</taxon>
        <taxon>Coriobacteriaceae</taxon>
        <taxon>Coriobacteriaceae incertae sedis</taxon>
        <taxon>Candidatus Coprovicinus</taxon>
    </lineage>
</organism>
<sequence>MRSKRQSALKGKLINLVFKEKVLSARILVSFFERTKGLIGASRSALPVLLLECSDIHTHLMAFPIDIAFINSEGEVMSVCLSLHCGARIRCEGAIAVLERPASKSGWVVPGEQIVRQTLQ</sequence>
<dbReference type="EMBL" id="DVMQ01000017">
    <property type="protein sequence ID" value="HIU24464.1"/>
    <property type="molecule type" value="Genomic_DNA"/>
</dbReference>
<accession>A0A9D1HY34</accession>
<dbReference type="Proteomes" id="UP000824078">
    <property type="component" value="Unassembled WGS sequence"/>
</dbReference>
<evidence type="ECO:0000313" key="2">
    <source>
        <dbReference type="Proteomes" id="UP000824078"/>
    </source>
</evidence>
<dbReference type="AlphaFoldDB" id="A0A9D1HY34"/>
<reference evidence="1" key="2">
    <citation type="journal article" date="2021" name="PeerJ">
        <title>Extensive microbial diversity within the chicken gut microbiome revealed by metagenomics and culture.</title>
        <authorList>
            <person name="Gilroy R."/>
            <person name="Ravi A."/>
            <person name="Getino M."/>
            <person name="Pursley I."/>
            <person name="Horton D.L."/>
            <person name="Alikhan N.F."/>
            <person name="Baker D."/>
            <person name="Gharbi K."/>
            <person name="Hall N."/>
            <person name="Watson M."/>
            <person name="Adriaenssens E.M."/>
            <person name="Foster-Nyarko E."/>
            <person name="Jarju S."/>
            <person name="Secka A."/>
            <person name="Antonio M."/>
            <person name="Oren A."/>
            <person name="Chaudhuri R.R."/>
            <person name="La Ragione R."/>
            <person name="Hildebrand F."/>
            <person name="Pallen M.J."/>
        </authorList>
    </citation>
    <scope>NUCLEOTIDE SEQUENCE</scope>
    <source>
        <strain evidence="1">ChiHjej12B11-29160</strain>
    </source>
</reference>